<organism evidence="3 4">
    <name type="scientific">Cytospora mali</name>
    <name type="common">Apple Valsa canker fungus</name>
    <name type="synonym">Valsa mali</name>
    <dbReference type="NCBI Taxonomy" id="578113"/>
    <lineage>
        <taxon>Eukaryota</taxon>
        <taxon>Fungi</taxon>
        <taxon>Dikarya</taxon>
        <taxon>Ascomycota</taxon>
        <taxon>Pezizomycotina</taxon>
        <taxon>Sordariomycetes</taxon>
        <taxon>Sordariomycetidae</taxon>
        <taxon>Diaporthales</taxon>
        <taxon>Cytosporaceae</taxon>
        <taxon>Cytospora</taxon>
    </lineage>
</organism>
<keyword evidence="4" id="KW-1185">Reference proteome</keyword>
<dbReference type="EMBL" id="CM003103">
    <property type="protein sequence ID" value="KUI70197.1"/>
    <property type="molecule type" value="Genomic_DNA"/>
</dbReference>
<proteinExistence type="predicted"/>
<evidence type="ECO:0000256" key="1">
    <source>
        <dbReference type="ARBA" id="ARBA00022786"/>
    </source>
</evidence>
<feature type="compositionally biased region" description="Basic and acidic residues" evidence="2">
    <location>
        <begin position="331"/>
        <end position="341"/>
    </location>
</feature>
<dbReference type="Proteomes" id="UP000078559">
    <property type="component" value="Chromosome 6"/>
</dbReference>
<evidence type="ECO:0008006" key="5">
    <source>
        <dbReference type="Google" id="ProtNLM"/>
    </source>
</evidence>
<name>A0A194W1P4_CYTMA</name>
<feature type="compositionally biased region" description="Basic residues" evidence="2">
    <location>
        <begin position="38"/>
        <end position="61"/>
    </location>
</feature>
<feature type="compositionally biased region" description="Low complexity" evidence="2">
    <location>
        <begin position="215"/>
        <end position="252"/>
    </location>
</feature>
<accession>A0A194W1P4</accession>
<feature type="compositionally biased region" description="Low complexity" evidence="2">
    <location>
        <begin position="260"/>
        <end position="299"/>
    </location>
</feature>
<dbReference type="Pfam" id="PF10471">
    <property type="entry name" value="ANAPC_CDC26"/>
    <property type="match status" value="1"/>
</dbReference>
<keyword evidence="1" id="KW-0833">Ubl conjugation pathway</keyword>
<feature type="region of interest" description="Disordered" evidence="2">
    <location>
        <begin position="31"/>
        <end position="180"/>
    </location>
</feature>
<dbReference type="GO" id="GO:0005680">
    <property type="term" value="C:anaphase-promoting complex"/>
    <property type="evidence" value="ECO:0007669"/>
    <property type="project" value="InterPro"/>
</dbReference>
<protein>
    <recommendedName>
        <fullName evidence="5">Anaphase-promoting complex, subunit CDC26</fullName>
    </recommendedName>
</protein>
<gene>
    <name evidence="3" type="ORF">VM1G_05829</name>
</gene>
<feature type="compositionally biased region" description="Acidic residues" evidence="2">
    <location>
        <begin position="142"/>
        <end position="163"/>
    </location>
</feature>
<dbReference type="GO" id="GO:0031145">
    <property type="term" value="P:anaphase-promoting complex-dependent catabolic process"/>
    <property type="evidence" value="ECO:0007669"/>
    <property type="project" value="InterPro"/>
</dbReference>
<evidence type="ECO:0000313" key="3">
    <source>
        <dbReference type="EMBL" id="KUI70197.1"/>
    </source>
</evidence>
<feature type="compositionally biased region" description="Acidic residues" evidence="2">
    <location>
        <begin position="79"/>
        <end position="90"/>
    </location>
</feature>
<evidence type="ECO:0000313" key="4">
    <source>
        <dbReference type="Proteomes" id="UP000078559"/>
    </source>
</evidence>
<sequence length="348" mass="37709">MLRRPPTVLTLTTEDVKAYEDRSEAAAFKRETAAAAALHHHRRRQHQHQNQHQHQHQHQHQLTRDVSGMDITGMTTSSSEDDDLDDDNSEAEVSYYPSAFGRGYQNQGQDHIDGPTSPTQRGALHRGGGIPHGEEIYLNEEGSYDDTDSDEDGGFVEDEDMADEPAGHEQEAPGGVAEMDLDAAVAAAAAAAANTTFDGANSDDNQHPEPPPAPSRITRATRTTSREPPAPQHQEQQQQLLQQQQQQQQEPAQPLPPPHTARYTRTQATRRAPSGRARGTVAGAGVEATTPTPIAQAQRDAADRARAVRAAQAQAQAQGRGGSAMGTPDARVTRSRDERIGVPRGGRR</sequence>
<dbReference type="AlphaFoldDB" id="A0A194W1P4"/>
<reference evidence="3" key="1">
    <citation type="submission" date="2014-12" db="EMBL/GenBank/DDBJ databases">
        <title>Genome Sequence of Valsa Canker Pathogens Uncovers a Specific Adaption of Colonization on Woody Bark.</title>
        <authorList>
            <person name="Yin Z."/>
            <person name="Liu H."/>
            <person name="Gao X."/>
            <person name="Li Z."/>
            <person name="Song N."/>
            <person name="Ke X."/>
            <person name="Dai Q."/>
            <person name="Wu Y."/>
            <person name="Sun Y."/>
            <person name="Xu J.-R."/>
            <person name="Kang Z.K."/>
            <person name="Wang L."/>
            <person name="Huang L."/>
        </authorList>
    </citation>
    <scope>NUCLEOTIDE SEQUENCE [LARGE SCALE GENOMIC DNA]</scope>
    <source>
        <strain evidence="3">03-8</strain>
    </source>
</reference>
<feature type="region of interest" description="Disordered" evidence="2">
    <location>
        <begin position="195"/>
        <end position="348"/>
    </location>
</feature>
<dbReference type="InterPro" id="IPR018860">
    <property type="entry name" value="APC_suCDC26"/>
</dbReference>
<feature type="compositionally biased region" description="Low complexity" evidence="2">
    <location>
        <begin position="308"/>
        <end position="318"/>
    </location>
</feature>
<evidence type="ECO:0000256" key="2">
    <source>
        <dbReference type="SAM" id="MobiDB-lite"/>
    </source>
</evidence>